<sequence length="661" mass="71708">MRQRRRRPAKRQDAIVPDTPATIPTTISSQGDTFTLVESAIITPTTSQLSLASTLACHANRAPQPVPPTAALDHQMVDSNQGGVSQRAFSEEGCLVEIDQLGYDVPVGSKHIWKFPGSSIYVVPAEEVLSPPTMAKWDDFITSFQANFAHVKAEMVAEQCKHKHLRKKSCNLTRFMLEVRVSGRLESMLSKSIQMGPCLWILCGSKWCKTRIREVAQDLTLPVDLSLQRIEVHTGLPLPNALKTIIPISRLPSDTTSGFDHVGGKILYHVEGQGPKSGQLSACGLRCCATYIRNGTVIEQHISRIWGLLTFDNNGLPRENDGDAMTTAHGVFDHLWSLHDSAEEESNESEDKGFSSGSDSCDSELDEASTSSMQSLSIIGDRCASEVKSWVPLVVHAVKYLEKRFPETSLDNEGDSAPADYAILGSHILRPFQNVVESTSSTIITTYARNHELQEGPILLLLGPGNSSEASFLPRSLKLPMNNCQINVRKIRLEAALASGTSGTWLIRESKYCGMVIAAYPGEPLALFMTAEDIPGNIQITFPAVINRVGGPDAPTQLHDKGSKSAKNPEPSSSNSISEIQDKLNASIRAYSQLLKHELALGMGAGATPDESVFEQQGSTSKPILPASSNEKNPGKSMDLDLRKYLGVNSITASGIPSIVG</sequence>
<protein>
    <submittedName>
        <fullName evidence="2">Uncharacterized protein</fullName>
    </submittedName>
</protein>
<gene>
    <name evidence="2" type="ORF">CKAH01_17956</name>
</gene>
<accession>A0AAE0D3K9</accession>
<feature type="region of interest" description="Disordered" evidence="1">
    <location>
        <begin position="342"/>
        <end position="366"/>
    </location>
</feature>
<feature type="region of interest" description="Disordered" evidence="1">
    <location>
        <begin position="610"/>
        <end position="638"/>
    </location>
</feature>
<dbReference type="AlphaFoldDB" id="A0AAE0D3K9"/>
<feature type="compositionally biased region" description="Polar residues" evidence="1">
    <location>
        <begin position="614"/>
        <end position="632"/>
    </location>
</feature>
<dbReference type="EMBL" id="VYYT01000272">
    <property type="protein sequence ID" value="KAK2750446.1"/>
    <property type="molecule type" value="Genomic_DNA"/>
</dbReference>
<keyword evidence="3" id="KW-1185">Reference proteome</keyword>
<organism evidence="2 3">
    <name type="scientific">Colletotrichum kahawae</name>
    <name type="common">Coffee berry disease fungus</name>
    <dbReference type="NCBI Taxonomy" id="34407"/>
    <lineage>
        <taxon>Eukaryota</taxon>
        <taxon>Fungi</taxon>
        <taxon>Dikarya</taxon>
        <taxon>Ascomycota</taxon>
        <taxon>Pezizomycotina</taxon>
        <taxon>Sordariomycetes</taxon>
        <taxon>Hypocreomycetidae</taxon>
        <taxon>Glomerellales</taxon>
        <taxon>Glomerellaceae</taxon>
        <taxon>Colletotrichum</taxon>
        <taxon>Colletotrichum gloeosporioides species complex</taxon>
    </lineage>
</organism>
<dbReference type="Proteomes" id="UP001281614">
    <property type="component" value="Unassembled WGS sequence"/>
</dbReference>
<feature type="compositionally biased region" description="Low complexity" evidence="1">
    <location>
        <begin position="568"/>
        <end position="578"/>
    </location>
</feature>
<reference evidence="2" key="1">
    <citation type="submission" date="2023-02" db="EMBL/GenBank/DDBJ databases">
        <title>Colletotrichum kahawae CIFC_Que2 genome sequencing and assembly.</title>
        <authorList>
            <person name="Baroncelli R."/>
        </authorList>
    </citation>
    <scope>NUCLEOTIDE SEQUENCE</scope>
    <source>
        <strain evidence="2">CIFC_Que2</strain>
    </source>
</reference>
<proteinExistence type="predicted"/>
<evidence type="ECO:0000313" key="3">
    <source>
        <dbReference type="Proteomes" id="UP001281614"/>
    </source>
</evidence>
<feature type="region of interest" description="Disordered" evidence="1">
    <location>
        <begin position="551"/>
        <end position="578"/>
    </location>
</feature>
<comment type="caution">
    <text evidence="2">The sequence shown here is derived from an EMBL/GenBank/DDBJ whole genome shotgun (WGS) entry which is preliminary data.</text>
</comment>
<evidence type="ECO:0000313" key="2">
    <source>
        <dbReference type="EMBL" id="KAK2750446.1"/>
    </source>
</evidence>
<name>A0AAE0D3K9_COLKA</name>
<evidence type="ECO:0000256" key="1">
    <source>
        <dbReference type="SAM" id="MobiDB-lite"/>
    </source>
</evidence>